<dbReference type="AlphaFoldDB" id="A0A382T1V5"/>
<accession>A0A382T1V5</accession>
<dbReference type="PANTHER" id="PTHR30482">
    <property type="entry name" value="HIGH-AFFINITY BRANCHED-CHAIN AMINO ACID TRANSPORT SYSTEM PERMEASE"/>
    <property type="match status" value="1"/>
</dbReference>
<dbReference type="GO" id="GO:0005886">
    <property type="term" value="C:plasma membrane"/>
    <property type="evidence" value="ECO:0007669"/>
    <property type="project" value="TreeGrafter"/>
</dbReference>
<protein>
    <recommendedName>
        <fullName evidence="3">Branched-chain amino acid ABC transporter permease</fullName>
    </recommendedName>
</protein>
<gene>
    <name evidence="2" type="ORF">METZ01_LOCUS368656</name>
</gene>
<dbReference type="InterPro" id="IPR043428">
    <property type="entry name" value="LivM-like"/>
</dbReference>
<sequence>MGLLLLAVGFGQSWSLCLLIINMCLISSIMTLGINIQWGYAGIFNVGIMGFTALGGLTAVLISHYSVPEAVAAGGKNMIMSFLVLISVIILIYFVNNNLQKKILKYVTITAILIIGFYVINLFYRPAVLAIEKIDTAHTGFLGGLGLPITLSWIVGGFVAAGVAFIIGKITLGLRADYLAIATLGISEIIIVMLKQEDWLSRGVRNVTGLDRPVPYEIELQESEWFVNLIEKINFIKLSNIINELEYQKLLSELVIKGSSIY</sequence>
<feature type="transmembrane region" description="Helical" evidence="1">
    <location>
        <begin position="78"/>
        <end position="96"/>
    </location>
</feature>
<keyword evidence="1" id="KW-0812">Transmembrane</keyword>
<organism evidence="2">
    <name type="scientific">marine metagenome</name>
    <dbReference type="NCBI Taxonomy" id="408172"/>
    <lineage>
        <taxon>unclassified sequences</taxon>
        <taxon>metagenomes</taxon>
        <taxon>ecological metagenomes</taxon>
    </lineage>
</organism>
<dbReference type="EMBL" id="UINC01133083">
    <property type="protein sequence ID" value="SVD15802.1"/>
    <property type="molecule type" value="Genomic_DNA"/>
</dbReference>
<proteinExistence type="predicted"/>
<reference evidence="2" key="1">
    <citation type="submission" date="2018-05" db="EMBL/GenBank/DDBJ databases">
        <authorList>
            <person name="Lanie J.A."/>
            <person name="Ng W.-L."/>
            <person name="Kazmierczak K.M."/>
            <person name="Andrzejewski T.M."/>
            <person name="Davidsen T.M."/>
            <person name="Wayne K.J."/>
            <person name="Tettelin H."/>
            <person name="Glass J.I."/>
            <person name="Rusch D."/>
            <person name="Podicherti R."/>
            <person name="Tsui H.-C.T."/>
            <person name="Winkler M.E."/>
        </authorList>
    </citation>
    <scope>NUCLEOTIDE SEQUENCE</scope>
</reference>
<dbReference type="GO" id="GO:0015658">
    <property type="term" value="F:branched-chain amino acid transmembrane transporter activity"/>
    <property type="evidence" value="ECO:0007669"/>
    <property type="project" value="InterPro"/>
</dbReference>
<feature type="transmembrane region" description="Helical" evidence="1">
    <location>
        <begin position="144"/>
        <end position="166"/>
    </location>
</feature>
<name>A0A382T1V5_9ZZZZ</name>
<feature type="transmembrane region" description="Helical" evidence="1">
    <location>
        <begin position="12"/>
        <end position="34"/>
    </location>
</feature>
<keyword evidence="1" id="KW-0472">Membrane</keyword>
<evidence type="ECO:0000313" key="2">
    <source>
        <dbReference type="EMBL" id="SVD15802.1"/>
    </source>
</evidence>
<evidence type="ECO:0008006" key="3">
    <source>
        <dbReference type="Google" id="ProtNLM"/>
    </source>
</evidence>
<keyword evidence="1" id="KW-1133">Transmembrane helix</keyword>
<feature type="transmembrane region" description="Helical" evidence="1">
    <location>
        <begin position="46"/>
        <end position="66"/>
    </location>
</feature>
<dbReference type="PANTHER" id="PTHR30482:SF10">
    <property type="entry name" value="HIGH-AFFINITY BRANCHED-CHAIN AMINO ACID TRANSPORT PROTEIN BRAE"/>
    <property type="match status" value="1"/>
</dbReference>
<feature type="transmembrane region" description="Helical" evidence="1">
    <location>
        <begin position="103"/>
        <end position="124"/>
    </location>
</feature>
<feature type="non-terminal residue" evidence="2">
    <location>
        <position position="262"/>
    </location>
</feature>
<evidence type="ECO:0000256" key="1">
    <source>
        <dbReference type="SAM" id="Phobius"/>
    </source>
</evidence>